<gene>
    <name evidence="2" type="ORF">I7I53_03485</name>
</gene>
<sequence length="137" mass="14572">MTLVSFAFSILMGLTSSPLAEDGTRLLPPSPFLDCSVAPIPAILITGAGFTLVNISATAVSFLPDPVSGRADDFVGRDVSDSELPQPPSFPGSVAEDFFFLLPPRVFFFFVGPSDAMLAWAMPSFRFPPLDLELGAD</sequence>
<name>A0A8A1LQB6_AJEC8</name>
<protein>
    <recommendedName>
        <fullName evidence="4">Secreted protein</fullName>
    </recommendedName>
</protein>
<accession>A0A8A1LQB6</accession>
<feature type="signal peptide" evidence="1">
    <location>
        <begin position="1"/>
        <end position="20"/>
    </location>
</feature>
<evidence type="ECO:0008006" key="4">
    <source>
        <dbReference type="Google" id="ProtNLM"/>
    </source>
</evidence>
<evidence type="ECO:0000313" key="2">
    <source>
        <dbReference type="EMBL" id="QSS55570.1"/>
    </source>
</evidence>
<evidence type="ECO:0000256" key="1">
    <source>
        <dbReference type="SAM" id="SignalP"/>
    </source>
</evidence>
<evidence type="ECO:0000313" key="3">
    <source>
        <dbReference type="Proteomes" id="UP000663419"/>
    </source>
</evidence>
<reference evidence="2" key="1">
    <citation type="submission" date="2021-01" db="EMBL/GenBank/DDBJ databases">
        <title>Chromosome-level genome assembly of a human fungal pathogen reveals clustering of transcriptionally co-regulated genes.</title>
        <authorList>
            <person name="Voorhies M."/>
            <person name="Cohen S."/>
            <person name="Shea T.P."/>
            <person name="Petrus S."/>
            <person name="Munoz J.F."/>
            <person name="Poplawski S."/>
            <person name="Goldman W.E."/>
            <person name="Michael T."/>
            <person name="Cuomo C.A."/>
            <person name="Sil A."/>
            <person name="Beyhan S."/>
        </authorList>
    </citation>
    <scope>NUCLEOTIDE SEQUENCE</scope>
    <source>
        <strain evidence="2">H88</strain>
    </source>
</reference>
<organism evidence="2 3">
    <name type="scientific">Ajellomyces capsulatus (strain H88)</name>
    <name type="common">Darling's disease fungus</name>
    <name type="synonym">Histoplasma capsulatum</name>
    <dbReference type="NCBI Taxonomy" id="544711"/>
    <lineage>
        <taxon>Eukaryota</taxon>
        <taxon>Fungi</taxon>
        <taxon>Dikarya</taxon>
        <taxon>Ascomycota</taxon>
        <taxon>Pezizomycotina</taxon>
        <taxon>Eurotiomycetes</taxon>
        <taxon>Eurotiomycetidae</taxon>
        <taxon>Onygenales</taxon>
        <taxon>Ajellomycetaceae</taxon>
        <taxon>Histoplasma</taxon>
    </lineage>
</organism>
<dbReference type="VEuPathDB" id="FungiDB:I7I53_03485"/>
<keyword evidence="1" id="KW-0732">Signal</keyword>
<dbReference type="EMBL" id="CP069105">
    <property type="protein sequence ID" value="QSS55570.1"/>
    <property type="molecule type" value="Genomic_DNA"/>
</dbReference>
<dbReference type="AlphaFoldDB" id="A0A8A1LQB6"/>
<proteinExistence type="predicted"/>
<dbReference type="Proteomes" id="UP000663419">
    <property type="component" value="Chromosome 4"/>
</dbReference>
<feature type="chain" id="PRO_5034325763" description="Secreted protein" evidence="1">
    <location>
        <begin position="21"/>
        <end position="137"/>
    </location>
</feature>